<protein>
    <recommendedName>
        <fullName evidence="3">Skp1-related protein</fullName>
    </recommendedName>
</protein>
<dbReference type="UniPathway" id="UPA00143"/>
<evidence type="ECO:0000256" key="1">
    <source>
        <dbReference type="ARBA" id="ARBA00009993"/>
    </source>
</evidence>
<dbReference type="Pfam" id="PF03931">
    <property type="entry name" value="Skp1_POZ"/>
    <property type="match status" value="1"/>
</dbReference>
<dbReference type="SUPFAM" id="SSF81382">
    <property type="entry name" value="Skp1 dimerisation domain-like"/>
    <property type="match status" value="1"/>
</dbReference>
<proteinExistence type="inferred from homology"/>
<comment type="pathway">
    <text evidence="3">Protein modification; protein ubiquitination.</text>
</comment>
<dbReference type="InterPro" id="IPR036296">
    <property type="entry name" value="SKP1-like_dim_sf"/>
</dbReference>
<evidence type="ECO:0000256" key="3">
    <source>
        <dbReference type="PIRNR" id="PIRNR028729"/>
    </source>
</evidence>
<dbReference type="SUPFAM" id="SSF54695">
    <property type="entry name" value="POZ domain"/>
    <property type="match status" value="1"/>
</dbReference>
<evidence type="ECO:0000256" key="2">
    <source>
        <dbReference type="ARBA" id="ARBA00022786"/>
    </source>
</evidence>
<evidence type="ECO:0000313" key="6">
    <source>
        <dbReference type="Proteomes" id="UP000095287"/>
    </source>
</evidence>
<organism evidence="6 7">
    <name type="scientific">Steinernema glaseri</name>
    <dbReference type="NCBI Taxonomy" id="37863"/>
    <lineage>
        <taxon>Eukaryota</taxon>
        <taxon>Metazoa</taxon>
        <taxon>Ecdysozoa</taxon>
        <taxon>Nematoda</taxon>
        <taxon>Chromadorea</taxon>
        <taxon>Rhabditida</taxon>
        <taxon>Tylenchina</taxon>
        <taxon>Panagrolaimomorpha</taxon>
        <taxon>Strongyloidoidea</taxon>
        <taxon>Steinernematidae</taxon>
        <taxon>Steinernema</taxon>
    </lineage>
</organism>
<evidence type="ECO:0000313" key="7">
    <source>
        <dbReference type="WBParaSite" id="L893_g4793.t1"/>
    </source>
</evidence>
<feature type="domain" description="SKP1 component POZ" evidence="5">
    <location>
        <begin position="3"/>
        <end position="65"/>
    </location>
</feature>
<evidence type="ECO:0000256" key="4">
    <source>
        <dbReference type="SAM" id="MobiDB-lite"/>
    </source>
</evidence>
<dbReference type="Gene3D" id="3.30.710.10">
    <property type="entry name" value="Potassium Channel Kv1.1, Chain A"/>
    <property type="match status" value="1"/>
</dbReference>
<feature type="region of interest" description="Disordered" evidence="4">
    <location>
        <begin position="64"/>
        <end position="89"/>
    </location>
</feature>
<evidence type="ECO:0000259" key="5">
    <source>
        <dbReference type="Pfam" id="PF03931"/>
    </source>
</evidence>
<dbReference type="PIRSF" id="PIRSF028729">
    <property type="entry name" value="E3_ubiquit_lig_SCF_Skp"/>
    <property type="match status" value="1"/>
</dbReference>
<dbReference type="InterPro" id="IPR011333">
    <property type="entry name" value="SKP1/BTB/POZ_sf"/>
</dbReference>
<keyword evidence="6" id="KW-1185">Reference proteome</keyword>
<name>A0A1I8AEH2_9BILA</name>
<dbReference type="InterPro" id="IPR016897">
    <property type="entry name" value="SKP1"/>
</dbReference>
<dbReference type="GO" id="GO:0006511">
    <property type="term" value="P:ubiquitin-dependent protein catabolic process"/>
    <property type="evidence" value="ECO:0007669"/>
    <property type="project" value="InterPro"/>
</dbReference>
<comment type="function">
    <text evidence="3">Probable essential component of SCF (SKP1-CUL1-F-box protein) E3 ubiquitin-protein ligase complexes, which mediate the ubiquitination and subsequent proteasomal degradation of target proteins. Regulates cell proliferation during embryonic and larval development.</text>
</comment>
<dbReference type="PANTHER" id="PTHR11165">
    <property type="entry name" value="SKP1"/>
    <property type="match status" value="1"/>
</dbReference>
<comment type="similarity">
    <text evidence="1 3">Belongs to the SKP1 family.</text>
</comment>
<reference evidence="7" key="1">
    <citation type="submission" date="2016-11" db="UniProtKB">
        <authorList>
            <consortium name="WormBaseParasite"/>
        </authorList>
    </citation>
    <scope>IDENTIFICATION</scope>
</reference>
<keyword evidence="2 3" id="KW-0833">Ubl conjugation pathway</keyword>
<dbReference type="InterPro" id="IPR016073">
    <property type="entry name" value="Skp1_comp_POZ"/>
</dbReference>
<dbReference type="AlphaFoldDB" id="A0A1I8AEH2"/>
<dbReference type="WBParaSite" id="L893_g4793.t1">
    <property type="protein sequence ID" value="L893_g4793.t1"/>
    <property type="gene ID" value="L893_g4793"/>
</dbReference>
<dbReference type="InterPro" id="IPR001232">
    <property type="entry name" value="SKP1-like"/>
</dbReference>
<accession>A0A1I8AEH2</accession>
<dbReference type="GO" id="GO:0016567">
    <property type="term" value="P:protein ubiquitination"/>
    <property type="evidence" value="ECO:0007669"/>
    <property type="project" value="UniProtKB-UniPathway"/>
</dbReference>
<sequence length="154" mass="17877">MASFRLRTNDDQVVEISEEALRQSITLRTVVEGTDMEDDSMEIPLGEVDGDTAKKIVEWCEHHKKNPAPEPEVLESGPRPSPPPIDMPRWDRQFLHKDKLSIPEMAKLITAAKDLEITWLYKYCCKRIFMDYIKDRPVDELKAMFEPRASFVQD</sequence>
<dbReference type="SMART" id="SM00512">
    <property type="entry name" value="Skp1"/>
    <property type="match status" value="1"/>
</dbReference>
<dbReference type="Proteomes" id="UP000095287">
    <property type="component" value="Unplaced"/>
</dbReference>